<name>A0A072TTN2_MEDTR</name>
<proteinExistence type="predicted"/>
<gene>
    <name evidence="1" type="ORF">MTR_0076s0050</name>
</gene>
<dbReference type="EMBL" id="KL402801">
    <property type="protein sequence ID" value="KEH16885.1"/>
    <property type="molecule type" value="Genomic_DNA"/>
</dbReference>
<dbReference type="Proteomes" id="UP000002051">
    <property type="component" value="Unassembled WGS sequence"/>
</dbReference>
<dbReference type="GO" id="GO:0004156">
    <property type="term" value="F:dihydropteroate synthase activity"/>
    <property type="evidence" value="ECO:0000318"/>
    <property type="project" value="GO_Central"/>
</dbReference>
<accession>A0A072TTN2</accession>
<dbReference type="AlphaFoldDB" id="A0A072TTN2"/>
<dbReference type="HOGENOM" id="CLU_1477290_0_0_1"/>
<reference evidence="1 3" key="2">
    <citation type="journal article" date="2014" name="BMC Genomics">
        <title>An improved genome release (version Mt4.0) for the model legume Medicago truncatula.</title>
        <authorList>
            <person name="Tang H."/>
            <person name="Krishnakumar V."/>
            <person name="Bidwell S."/>
            <person name="Rosen B."/>
            <person name="Chan A."/>
            <person name="Zhou S."/>
            <person name="Gentzbittel L."/>
            <person name="Childs K.L."/>
            <person name="Yandell M."/>
            <person name="Gundlach H."/>
            <person name="Mayer K.F."/>
            <person name="Schwartz D.C."/>
            <person name="Town C.D."/>
        </authorList>
    </citation>
    <scope>GENOME REANNOTATION</scope>
    <source>
        <strain evidence="1">A17</strain>
        <strain evidence="2 3">cv. Jemalong A17</strain>
    </source>
</reference>
<evidence type="ECO:0000313" key="2">
    <source>
        <dbReference type="EnsemblPlants" id="KEH16885"/>
    </source>
</evidence>
<organism evidence="1 3">
    <name type="scientific">Medicago truncatula</name>
    <name type="common">Barrel medic</name>
    <name type="synonym">Medicago tribuloides</name>
    <dbReference type="NCBI Taxonomy" id="3880"/>
    <lineage>
        <taxon>Eukaryota</taxon>
        <taxon>Viridiplantae</taxon>
        <taxon>Streptophyta</taxon>
        <taxon>Embryophyta</taxon>
        <taxon>Tracheophyta</taxon>
        <taxon>Spermatophyta</taxon>
        <taxon>Magnoliopsida</taxon>
        <taxon>eudicotyledons</taxon>
        <taxon>Gunneridae</taxon>
        <taxon>Pentapetalae</taxon>
        <taxon>rosids</taxon>
        <taxon>fabids</taxon>
        <taxon>Fabales</taxon>
        <taxon>Fabaceae</taxon>
        <taxon>Papilionoideae</taxon>
        <taxon>50 kb inversion clade</taxon>
        <taxon>NPAAA clade</taxon>
        <taxon>Hologalegina</taxon>
        <taxon>IRL clade</taxon>
        <taxon>Trifolieae</taxon>
        <taxon>Medicago</taxon>
    </lineage>
</organism>
<evidence type="ECO:0000313" key="1">
    <source>
        <dbReference type="EMBL" id="KEH16885.1"/>
    </source>
</evidence>
<reference evidence="2" key="3">
    <citation type="submission" date="2015-06" db="UniProtKB">
        <authorList>
            <consortium name="EnsemblPlants"/>
        </authorList>
    </citation>
    <scope>IDENTIFICATION</scope>
    <source>
        <strain evidence="2">cv. Jemalong A17</strain>
    </source>
</reference>
<reference evidence="1 3" key="1">
    <citation type="journal article" date="2011" name="Nature">
        <title>The Medicago genome provides insight into the evolution of rhizobial symbioses.</title>
        <authorList>
            <person name="Young N.D."/>
            <person name="Debelle F."/>
            <person name="Oldroyd G.E."/>
            <person name="Geurts R."/>
            <person name="Cannon S.B."/>
            <person name="Udvardi M.K."/>
            <person name="Benedito V.A."/>
            <person name="Mayer K.F."/>
            <person name="Gouzy J."/>
            <person name="Schoof H."/>
            <person name="Van de Peer Y."/>
            <person name="Proost S."/>
            <person name="Cook D.R."/>
            <person name="Meyers B.C."/>
            <person name="Spannagl M."/>
            <person name="Cheung F."/>
            <person name="De Mita S."/>
            <person name="Krishnakumar V."/>
            <person name="Gundlach H."/>
            <person name="Zhou S."/>
            <person name="Mudge J."/>
            <person name="Bharti A.K."/>
            <person name="Murray J.D."/>
            <person name="Naoumkina M.A."/>
            <person name="Rosen B."/>
            <person name="Silverstein K.A."/>
            <person name="Tang H."/>
            <person name="Rombauts S."/>
            <person name="Zhao P.X."/>
            <person name="Zhou P."/>
            <person name="Barbe V."/>
            <person name="Bardou P."/>
            <person name="Bechner M."/>
            <person name="Bellec A."/>
            <person name="Berger A."/>
            <person name="Berges H."/>
            <person name="Bidwell S."/>
            <person name="Bisseling T."/>
            <person name="Choisne N."/>
            <person name="Couloux A."/>
            <person name="Denny R."/>
            <person name="Deshpande S."/>
            <person name="Dai X."/>
            <person name="Doyle J.J."/>
            <person name="Dudez A.M."/>
            <person name="Farmer A.D."/>
            <person name="Fouteau S."/>
            <person name="Franken C."/>
            <person name="Gibelin C."/>
            <person name="Gish J."/>
            <person name="Goldstein S."/>
            <person name="Gonzalez A.J."/>
            <person name="Green P.J."/>
            <person name="Hallab A."/>
            <person name="Hartog M."/>
            <person name="Hua A."/>
            <person name="Humphray S.J."/>
            <person name="Jeong D.H."/>
            <person name="Jing Y."/>
            <person name="Jocker A."/>
            <person name="Kenton S.M."/>
            <person name="Kim D.J."/>
            <person name="Klee K."/>
            <person name="Lai H."/>
            <person name="Lang C."/>
            <person name="Lin S."/>
            <person name="Macmil S.L."/>
            <person name="Magdelenat G."/>
            <person name="Matthews L."/>
            <person name="McCorrison J."/>
            <person name="Monaghan E.L."/>
            <person name="Mun J.H."/>
            <person name="Najar F.Z."/>
            <person name="Nicholson C."/>
            <person name="Noirot C."/>
            <person name="O'Bleness M."/>
            <person name="Paule C.R."/>
            <person name="Poulain J."/>
            <person name="Prion F."/>
            <person name="Qin B."/>
            <person name="Qu C."/>
            <person name="Retzel E.F."/>
            <person name="Riddle C."/>
            <person name="Sallet E."/>
            <person name="Samain S."/>
            <person name="Samson N."/>
            <person name="Sanders I."/>
            <person name="Saurat O."/>
            <person name="Scarpelli C."/>
            <person name="Schiex T."/>
            <person name="Segurens B."/>
            <person name="Severin A.J."/>
            <person name="Sherrier D.J."/>
            <person name="Shi R."/>
            <person name="Sims S."/>
            <person name="Singer S.R."/>
            <person name="Sinharoy S."/>
            <person name="Sterck L."/>
            <person name="Viollet A."/>
            <person name="Wang B.B."/>
            <person name="Wang K."/>
            <person name="Wang M."/>
            <person name="Wang X."/>
            <person name="Warfsmann J."/>
            <person name="Weissenbach J."/>
            <person name="White D.D."/>
            <person name="White J.D."/>
            <person name="Wiley G.B."/>
            <person name="Wincker P."/>
            <person name="Xing Y."/>
            <person name="Yang L."/>
            <person name="Yao Z."/>
            <person name="Ying F."/>
            <person name="Zhai J."/>
            <person name="Zhou L."/>
            <person name="Zuber A."/>
            <person name="Denarie J."/>
            <person name="Dixon R.A."/>
            <person name="May G.D."/>
            <person name="Schwartz D.C."/>
            <person name="Rogers J."/>
            <person name="Quetier F."/>
            <person name="Town C.D."/>
            <person name="Roe B.A."/>
        </authorList>
    </citation>
    <scope>NUCLEOTIDE SEQUENCE [LARGE SCALE GENOMIC DNA]</scope>
    <source>
        <strain evidence="1">A17</strain>
        <strain evidence="2 3">cv. Jemalong A17</strain>
    </source>
</reference>
<protein>
    <submittedName>
        <fullName evidence="1 2">Uncharacterized protein</fullName>
    </submittedName>
</protein>
<dbReference type="STRING" id="3880.A0A072TTN2"/>
<evidence type="ECO:0000313" key="3">
    <source>
        <dbReference type="Proteomes" id="UP000002051"/>
    </source>
</evidence>
<keyword evidence="3" id="KW-1185">Reference proteome</keyword>
<sequence>MRNANTMRQAMGFYLHTIQEVKQRNVESDGKATKDYTQFPPTAIKAGNVDPIHPPTAIKAGNVDPIHPPTAIKAGNLLRAATKFRPHELLSRLKRIEEFGHTDGIRYGTRPIIETFYSMVDLKSNLIFLQYLKRIWEQPFVMAPLIDLLGSTIDSDTVARWHSFQAILVDSDKQSWFILFVRD</sequence>
<dbReference type="GO" id="GO:0046654">
    <property type="term" value="P:tetrahydrofolate biosynthetic process"/>
    <property type="evidence" value="ECO:0000318"/>
    <property type="project" value="GO_Central"/>
</dbReference>
<dbReference type="EnsemblPlants" id="KEH16885">
    <property type="protein sequence ID" value="KEH16885"/>
    <property type="gene ID" value="MTR_0076s0050"/>
</dbReference>